<evidence type="ECO:0008006" key="3">
    <source>
        <dbReference type="Google" id="ProtNLM"/>
    </source>
</evidence>
<dbReference type="EMBL" id="AQFM01000042">
    <property type="protein sequence ID" value="EOR05080.1"/>
    <property type="molecule type" value="Genomic_DNA"/>
</dbReference>
<dbReference type="InterPro" id="IPR007351">
    <property type="entry name" value="YjbR"/>
</dbReference>
<proteinExistence type="predicted"/>
<dbReference type="PANTHER" id="PTHR35145:SF1">
    <property type="entry name" value="CYTOPLASMIC PROTEIN"/>
    <property type="match status" value="1"/>
</dbReference>
<reference evidence="1 2" key="1">
    <citation type="submission" date="2013-03" db="EMBL/GenBank/DDBJ databases">
        <title>The Genome Sequence of Acinetobacter tandoii CIP 107469.</title>
        <authorList>
            <consortium name="The Broad Institute Genome Sequencing Platform"/>
            <consortium name="The Broad Institute Genome Sequencing Center for Infectious Disease"/>
            <person name="Cerqueira G."/>
            <person name="Feldgarden M."/>
            <person name="Courvalin P."/>
            <person name="Perichon B."/>
            <person name="Grillot-Courvalin C."/>
            <person name="Clermont D."/>
            <person name="Rocha E."/>
            <person name="Yoon E.-J."/>
            <person name="Nemec A."/>
            <person name="Walker B."/>
            <person name="Young S.K."/>
            <person name="Zeng Q."/>
            <person name="Gargeya S."/>
            <person name="Fitzgerald M."/>
            <person name="Haas B."/>
            <person name="Abouelleil A."/>
            <person name="Alvarado L."/>
            <person name="Arachchi H.M."/>
            <person name="Berlin A.M."/>
            <person name="Chapman S.B."/>
            <person name="Dewar J."/>
            <person name="Goldberg J."/>
            <person name="Griggs A."/>
            <person name="Gujja S."/>
            <person name="Hansen M."/>
            <person name="Howarth C."/>
            <person name="Imamovic A."/>
            <person name="Larimer J."/>
            <person name="McCowan C."/>
            <person name="Murphy C."/>
            <person name="Neiman D."/>
            <person name="Pearson M."/>
            <person name="Priest M."/>
            <person name="Roberts A."/>
            <person name="Saif S."/>
            <person name="Shea T."/>
            <person name="Sisk P."/>
            <person name="Sykes S."/>
            <person name="Wortman J."/>
            <person name="Nusbaum C."/>
            <person name="Birren B."/>
        </authorList>
    </citation>
    <scope>NUCLEOTIDE SEQUENCE [LARGE SCALE GENOMIC DNA]</scope>
    <source>
        <strain evidence="1 2">CIP 107469</strain>
    </source>
</reference>
<dbReference type="InterPro" id="IPR058532">
    <property type="entry name" value="YjbR/MT2646/Rv2570-like"/>
</dbReference>
<accession>R9ASN8</accession>
<dbReference type="RefSeq" id="WP_016168182.1">
    <property type="nucleotide sequence ID" value="NZ_JHZG01000002.1"/>
</dbReference>
<evidence type="ECO:0000313" key="1">
    <source>
        <dbReference type="EMBL" id="EOR05080.1"/>
    </source>
</evidence>
<dbReference type="InterPro" id="IPR038056">
    <property type="entry name" value="YjbR-like_sf"/>
</dbReference>
<dbReference type="OrthoDB" id="3194910at2"/>
<protein>
    <recommendedName>
        <fullName evidence="3">MmcQ/YjbR family DNA-binding protein</fullName>
    </recommendedName>
</protein>
<dbReference type="Proteomes" id="UP000016201">
    <property type="component" value="Unassembled WGS sequence"/>
</dbReference>
<dbReference type="eggNOG" id="COG2315">
    <property type="taxonomic scope" value="Bacteria"/>
</dbReference>
<keyword evidence="2" id="KW-1185">Reference proteome</keyword>
<comment type="caution">
    <text evidence="1">The sequence shown here is derived from an EMBL/GenBank/DDBJ whole genome shotgun (WGS) entry which is preliminary data.</text>
</comment>
<name>R9ASN8_9GAMM</name>
<dbReference type="PATRIC" id="fig|1120927.3.peg.3079"/>
<dbReference type="AlphaFoldDB" id="R9ASN8"/>
<evidence type="ECO:0000313" key="2">
    <source>
        <dbReference type="Proteomes" id="UP000016201"/>
    </source>
</evidence>
<dbReference type="PANTHER" id="PTHR35145">
    <property type="entry name" value="CYTOPLASMIC PROTEIN-RELATED"/>
    <property type="match status" value="1"/>
</dbReference>
<sequence length="123" mass="13939">MSLHRIAAKAALALPEVTCSQPFGEGCDVYKVMDKMFLLNSSLSGRVLSNLKVTPDHGAMLRDIYPYIHAGWHMNKKHWISIYEDENLEPDLVIDLVQNSYELVVSKLSKQQRQRIAVLKAIS</sequence>
<dbReference type="Pfam" id="PF04237">
    <property type="entry name" value="YjbR"/>
    <property type="match status" value="1"/>
</dbReference>
<organism evidence="1 2">
    <name type="scientific">Acinetobacter tandoii DSM 14970 = CIP 107469</name>
    <dbReference type="NCBI Taxonomy" id="1120927"/>
    <lineage>
        <taxon>Bacteria</taxon>
        <taxon>Pseudomonadati</taxon>
        <taxon>Pseudomonadota</taxon>
        <taxon>Gammaproteobacteria</taxon>
        <taxon>Moraxellales</taxon>
        <taxon>Moraxellaceae</taxon>
        <taxon>Acinetobacter</taxon>
    </lineage>
</organism>
<dbReference type="SUPFAM" id="SSF142906">
    <property type="entry name" value="YjbR-like"/>
    <property type="match status" value="1"/>
</dbReference>
<dbReference type="Gene3D" id="3.90.1150.30">
    <property type="match status" value="1"/>
</dbReference>
<gene>
    <name evidence="1" type="ORF">I593_03168</name>
</gene>